<reference evidence="1" key="1">
    <citation type="submission" date="2019-06" db="EMBL/GenBank/DDBJ databases">
        <authorList>
            <person name="Zheng W."/>
        </authorList>
    </citation>
    <scope>NUCLEOTIDE SEQUENCE</scope>
    <source>
        <strain evidence="1">QDHG01</strain>
    </source>
</reference>
<name>A0A8J8NSN1_HALGN</name>
<protein>
    <submittedName>
        <fullName evidence="1">Uncharacterized protein</fullName>
    </submittedName>
</protein>
<comment type="caution">
    <text evidence="1">The sequence shown here is derived from an EMBL/GenBank/DDBJ whole genome shotgun (WGS) entry which is preliminary data.</text>
</comment>
<accession>A0A8J8NSN1</accession>
<evidence type="ECO:0000313" key="1">
    <source>
        <dbReference type="EMBL" id="TNV80896.1"/>
    </source>
</evidence>
<proteinExistence type="predicted"/>
<keyword evidence="2" id="KW-1185">Reference proteome</keyword>
<dbReference type="AlphaFoldDB" id="A0A8J8NSN1"/>
<dbReference type="EMBL" id="RRYP01006889">
    <property type="protein sequence ID" value="TNV80896.1"/>
    <property type="molecule type" value="Genomic_DNA"/>
</dbReference>
<dbReference type="Proteomes" id="UP000785679">
    <property type="component" value="Unassembled WGS sequence"/>
</dbReference>
<gene>
    <name evidence="1" type="ORF">FGO68_gene12066</name>
</gene>
<organism evidence="1 2">
    <name type="scientific">Halteria grandinella</name>
    <dbReference type="NCBI Taxonomy" id="5974"/>
    <lineage>
        <taxon>Eukaryota</taxon>
        <taxon>Sar</taxon>
        <taxon>Alveolata</taxon>
        <taxon>Ciliophora</taxon>
        <taxon>Intramacronucleata</taxon>
        <taxon>Spirotrichea</taxon>
        <taxon>Stichotrichia</taxon>
        <taxon>Sporadotrichida</taxon>
        <taxon>Halteriidae</taxon>
        <taxon>Halteria</taxon>
    </lineage>
</organism>
<sequence>MNHSQTIRRKQRIERLQLIRTAIAGFELIYRQSILNQSLIWVNNKRSPRTHNIFKQSCLANDEIVR</sequence>
<evidence type="ECO:0000313" key="2">
    <source>
        <dbReference type="Proteomes" id="UP000785679"/>
    </source>
</evidence>